<protein>
    <recommendedName>
        <fullName evidence="4">Extracellular protein</fullName>
    </recommendedName>
</protein>
<feature type="transmembrane region" description="Helical" evidence="1">
    <location>
        <begin position="229"/>
        <end position="248"/>
    </location>
</feature>
<keyword evidence="3" id="KW-1185">Reference proteome</keyword>
<evidence type="ECO:0000256" key="1">
    <source>
        <dbReference type="SAM" id="Phobius"/>
    </source>
</evidence>
<comment type="caution">
    <text evidence="2">The sequence shown here is derived from an EMBL/GenBank/DDBJ whole genome shotgun (WGS) entry which is preliminary data.</text>
</comment>
<sequence length="252" mass="28910">MKKLRKLFLFYLMLIFIININTLQVAAYSYGDPNEEKVAEVYKEMVTKLNNNPPKFDEAKAVFETVKEELDKHMGTEPSETVLKDLKNEDSKAVIQDMEKILVLNIARRLESIEKNFKEYDTSKRLIAKAFATYEALSPVVQGKNQELDRQIRAEFDKALQSLGNPGLFGVGNREEDIEAFKESKDAILTSLQKEFKLKSLKVGHFSESATEENTAKKDWTDLSKIKNWIPIIVIVAVIIMIVVYSIVKKRK</sequence>
<accession>A0ABV8B000</accession>
<keyword evidence="1" id="KW-0812">Transmembrane</keyword>
<proteinExistence type="predicted"/>
<keyword evidence="1" id="KW-1133">Transmembrane helix</keyword>
<keyword evidence="1" id="KW-0472">Membrane</keyword>
<evidence type="ECO:0008006" key="4">
    <source>
        <dbReference type="Google" id="ProtNLM"/>
    </source>
</evidence>
<evidence type="ECO:0000313" key="2">
    <source>
        <dbReference type="EMBL" id="MFC3883160.1"/>
    </source>
</evidence>
<gene>
    <name evidence="2" type="ORF">ACFOU2_06380</name>
</gene>
<reference evidence="3" key="1">
    <citation type="journal article" date="2019" name="Int. J. Syst. Evol. Microbiol.">
        <title>The Global Catalogue of Microorganisms (GCM) 10K type strain sequencing project: providing services to taxonomists for standard genome sequencing and annotation.</title>
        <authorList>
            <consortium name="The Broad Institute Genomics Platform"/>
            <consortium name="The Broad Institute Genome Sequencing Center for Infectious Disease"/>
            <person name="Wu L."/>
            <person name="Ma J."/>
        </authorList>
    </citation>
    <scope>NUCLEOTIDE SEQUENCE [LARGE SCALE GENOMIC DNA]</scope>
    <source>
        <strain evidence="3">CCUG 61889</strain>
    </source>
</reference>
<dbReference type="EMBL" id="JBHRZT010000020">
    <property type="protein sequence ID" value="MFC3883160.1"/>
    <property type="molecule type" value="Genomic_DNA"/>
</dbReference>
<evidence type="ECO:0000313" key="3">
    <source>
        <dbReference type="Proteomes" id="UP001595752"/>
    </source>
</evidence>
<dbReference type="Proteomes" id="UP001595752">
    <property type="component" value="Unassembled WGS sequence"/>
</dbReference>
<dbReference type="RefSeq" id="WP_377913288.1">
    <property type="nucleotide sequence ID" value="NZ_JBHRZT010000020.1"/>
</dbReference>
<organism evidence="2 3">
    <name type="scientific">Bacillus songklensis</name>
    <dbReference type="NCBI Taxonomy" id="1069116"/>
    <lineage>
        <taxon>Bacteria</taxon>
        <taxon>Bacillati</taxon>
        <taxon>Bacillota</taxon>
        <taxon>Bacilli</taxon>
        <taxon>Bacillales</taxon>
        <taxon>Bacillaceae</taxon>
        <taxon>Bacillus</taxon>
    </lineage>
</organism>
<name>A0ABV8B000_9BACI</name>